<dbReference type="Gene3D" id="3.30.450.20">
    <property type="entry name" value="PAS domain"/>
    <property type="match status" value="1"/>
</dbReference>
<dbReference type="AlphaFoldDB" id="A0A5K7YP27"/>
<dbReference type="PANTHER" id="PTHR32071:SF74">
    <property type="entry name" value="TRANSCRIPTIONAL ACTIVATOR ROCR"/>
    <property type="match status" value="1"/>
</dbReference>
<dbReference type="InterPro" id="IPR002197">
    <property type="entry name" value="HTH_Fis"/>
</dbReference>
<protein>
    <submittedName>
        <fullName evidence="8">Sigma-54-dependent Fis family transcriptional regulator</fullName>
    </submittedName>
</protein>
<keyword evidence="3" id="KW-0805">Transcription regulation</keyword>
<dbReference type="InterPro" id="IPR002078">
    <property type="entry name" value="Sigma_54_int"/>
</dbReference>
<feature type="domain" description="Sigma-54 factor interaction" evidence="6">
    <location>
        <begin position="157"/>
        <end position="385"/>
    </location>
</feature>
<dbReference type="EMBL" id="AP021874">
    <property type="protein sequence ID" value="BBO70548.1"/>
    <property type="molecule type" value="Genomic_DNA"/>
</dbReference>
<dbReference type="PROSITE" id="PS50112">
    <property type="entry name" value="PAS"/>
    <property type="match status" value="1"/>
</dbReference>
<dbReference type="GO" id="GO:0006355">
    <property type="term" value="P:regulation of DNA-templated transcription"/>
    <property type="evidence" value="ECO:0007669"/>
    <property type="project" value="InterPro"/>
</dbReference>
<dbReference type="PROSITE" id="PS50045">
    <property type="entry name" value="SIGMA54_INTERACT_4"/>
    <property type="match status" value="1"/>
</dbReference>
<evidence type="ECO:0000256" key="3">
    <source>
        <dbReference type="ARBA" id="ARBA00023015"/>
    </source>
</evidence>
<evidence type="ECO:0000256" key="4">
    <source>
        <dbReference type="ARBA" id="ARBA00023125"/>
    </source>
</evidence>
<dbReference type="InterPro" id="IPR000014">
    <property type="entry name" value="PAS"/>
</dbReference>
<accession>A0A5K7YP27</accession>
<dbReference type="PANTHER" id="PTHR32071">
    <property type="entry name" value="TRANSCRIPTIONAL REGULATORY PROTEIN"/>
    <property type="match status" value="1"/>
</dbReference>
<dbReference type="Gene3D" id="1.10.10.60">
    <property type="entry name" value="Homeodomain-like"/>
    <property type="match status" value="1"/>
</dbReference>
<dbReference type="InterPro" id="IPR003593">
    <property type="entry name" value="AAA+_ATPase"/>
</dbReference>
<dbReference type="GO" id="GO:0005524">
    <property type="term" value="F:ATP binding"/>
    <property type="evidence" value="ECO:0007669"/>
    <property type="project" value="UniProtKB-KW"/>
</dbReference>
<evidence type="ECO:0000256" key="1">
    <source>
        <dbReference type="ARBA" id="ARBA00022741"/>
    </source>
</evidence>
<sequence length="506" mass="56092">MPDLPANRSLQPEIGHMDFLPVFDAFDEGVIVTDTDGRILFYNESQAAIDDLRPGNVIGKQIAEVYQLDWHDSMIFRCMEANAPILGRLFFYRTCKGKLANTIHSVFPLHVNHALVGAICFVKNYNLLEKVLSGVSSLSPPAHPEMANGTRYRFTDIVGADERFLQALTMARLAAESRSPVMLFGETGSGKEMFAQGIHNYSPRKEKPFVGINCAAIPDTLLEGMLFGTVKGAFTGAMDKMGLFEQANGGTLFLDEINSMPIALQAKLLRVLQEKKIRRVGASGEVPIAVKIISSVNIPAHQAIRERQLRMDLFYRLAVVYIAIPPLRDQPAGVDTLTRHFIYKNNLALNKKVQGVSEPVMDFFRSYHWPGNVRELEHLIEGAMNTIGPDTILRTAHLPPHLLLHQIRDEDPPLHVLPLDGSANKMAGATGRSGVGLTAPGSGVRDLRLQRQGQEAKLIDDALTAAGGNVSQAARMLNVSRQLVHYKMRKYGLVRDRYRGKNRTPR</sequence>
<dbReference type="Gene3D" id="1.10.8.60">
    <property type="match status" value="1"/>
</dbReference>
<dbReference type="InterPro" id="IPR025662">
    <property type="entry name" value="Sigma_54_int_dom_ATP-bd_1"/>
</dbReference>
<dbReference type="CDD" id="cd00130">
    <property type="entry name" value="PAS"/>
    <property type="match status" value="1"/>
</dbReference>
<evidence type="ECO:0000256" key="2">
    <source>
        <dbReference type="ARBA" id="ARBA00022840"/>
    </source>
</evidence>
<evidence type="ECO:0000313" key="8">
    <source>
        <dbReference type="EMBL" id="BBO70548.1"/>
    </source>
</evidence>
<keyword evidence="2" id="KW-0067">ATP-binding</keyword>
<dbReference type="SUPFAM" id="SSF52540">
    <property type="entry name" value="P-loop containing nucleoside triphosphate hydrolases"/>
    <property type="match status" value="1"/>
</dbReference>
<dbReference type="PROSITE" id="PS00676">
    <property type="entry name" value="SIGMA54_INTERACT_2"/>
    <property type="match status" value="1"/>
</dbReference>
<dbReference type="PRINTS" id="PR01590">
    <property type="entry name" value="HTHFIS"/>
</dbReference>
<dbReference type="SUPFAM" id="SSF46689">
    <property type="entry name" value="Homeodomain-like"/>
    <property type="match status" value="1"/>
</dbReference>
<dbReference type="InterPro" id="IPR009057">
    <property type="entry name" value="Homeodomain-like_sf"/>
</dbReference>
<dbReference type="PROSITE" id="PS00688">
    <property type="entry name" value="SIGMA54_INTERACT_3"/>
    <property type="match status" value="1"/>
</dbReference>
<dbReference type="SMART" id="SM00382">
    <property type="entry name" value="AAA"/>
    <property type="match status" value="1"/>
</dbReference>
<dbReference type="InterPro" id="IPR035965">
    <property type="entry name" value="PAS-like_dom_sf"/>
</dbReference>
<dbReference type="Pfam" id="PF00158">
    <property type="entry name" value="Sigma54_activat"/>
    <property type="match status" value="1"/>
</dbReference>
<name>A0A5K7YP27_9BACT</name>
<dbReference type="KEGG" id="dalk:DSCA_44780"/>
<reference evidence="8 9" key="1">
    <citation type="submission" date="2019-11" db="EMBL/GenBank/DDBJ databases">
        <title>Comparative genomics of hydrocarbon-degrading Desulfosarcina strains.</title>
        <authorList>
            <person name="Watanabe M."/>
            <person name="Kojima H."/>
            <person name="Fukui M."/>
        </authorList>
    </citation>
    <scope>NUCLEOTIDE SEQUENCE [LARGE SCALE GENOMIC DNA]</scope>
    <source>
        <strain evidence="8 9">PL12</strain>
    </source>
</reference>
<dbReference type="FunFam" id="3.40.50.300:FF:000006">
    <property type="entry name" value="DNA-binding transcriptional regulator NtrC"/>
    <property type="match status" value="1"/>
</dbReference>
<dbReference type="SUPFAM" id="SSF55785">
    <property type="entry name" value="PYP-like sensor domain (PAS domain)"/>
    <property type="match status" value="1"/>
</dbReference>
<dbReference type="GO" id="GO:0043565">
    <property type="term" value="F:sequence-specific DNA binding"/>
    <property type="evidence" value="ECO:0007669"/>
    <property type="project" value="InterPro"/>
</dbReference>
<dbReference type="InterPro" id="IPR027417">
    <property type="entry name" value="P-loop_NTPase"/>
</dbReference>
<evidence type="ECO:0000259" key="6">
    <source>
        <dbReference type="PROSITE" id="PS50045"/>
    </source>
</evidence>
<keyword evidence="9" id="KW-1185">Reference proteome</keyword>
<proteinExistence type="predicted"/>
<evidence type="ECO:0000259" key="7">
    <source>
        <dbReference type="PROSITE" id="PS50112"/>
    </source>
</evidence>
<dbReference type="Gene3D" id="3.40.50.300">
    <property type="entry name" value="P-loop containing nucleotide triphosphate hydrolases"/>
    <property type="match status" value="1"/>
</dbReference>
<evidence type="ECO:0000256" key="5">
    <source>
        <dbReference type="ARBA" id="ARBA00023163"/>
    </source>
</evidence>
<dbReference type="Proteomes" id="UP000427906">
    <property type="component" value="Chromosome"/>
</dbReference>
<dbReference type="Pfam" id="PF25601">
    <property type="entry name" value="AAA_lid_14"/>
    <property type="match status" value="1"/>
</dbReference>
<keyword evidence="5" id="KW-0804">Transcription</keyword>
<dbReference type="Pfam" id="PF02954">
    <property type="entry name" value="HTH_8"/>
    <property type="match status" value="1"/>
</dbReference>
<dbReference type="PROSITE" id="PS00675">
    <property type="entry name" value="SIGMA54_INTERACT_1"/>
    <property type="match status" value="1"/>
</dbReference>
<gene>
    <name evidence="8" type="ORF">DSCA_44780</name>
</gene>
<dbReference type="InterPro" id="IPR025944">
    <property type="entry name" value="Sigma_54_int_dom_CS"/>
</dbReference>
<feature type="domain" description="PAS" evidence="7">
    <location>
        <begin position="22"/>
        <end position="68"/>
    </location>
</feature>
<evidence type="ECO:0000313" key="9">
    <source>
        <dbReference type="Proteomes" id="UP000427906"/>
    </source>
</evidence>
<keyword evidence="1" id="KW-0547">Nucleotide-binding</keyword>
<dbReference type="RefSeq" id="WP_167527909.1">
    <property type="nucleotide sequence ID" value="NZ_AP021874.1"/>
</dbReference>
<dbReference type="InterPro" id="IPR025943">
    <property type="entry name" value="Sigma_54_int_dom_ATP-bd_2"/>
</dbReference>
<dbReference type="CDD" id="cd00009">
    <property type="entry name" value="AAA"/>
    <property type="match status" value="1"/>
</dbReference>
<keyword evidence="4" id="KW-0238">DNA-binding</keyword>
<dbReference type="InterPro" id="IPR058031">
    <property type="entry name" value="AAA_lid_NorR"/>
</dbReference>
<organism evidence="8 9">
    <name type="scientific">Desulfosarcina alkanivorans</name>
    <dbReference type="NCBI Taxonomy" id="571177"/>
    <lineage>
        <taxon>Bacteria</taxon>
        <taxon>Pseudomonadati</taxon>
        <taxon>Thermodesulfobacteriota</taxon>
        <taxon>Desulfobacteria</taxon>
        <taxon>Desulfobacterales</taxon>
        <taxon>Desulfosarcinaceae</taxon>
        <taxon>Desulfosarcina</taxon>
    </lineage>
</organism>